<proteinExistence type="predicted"/>
<accession>A0A0S2TIC9</accession>
<dbReference type="InterPro" id="IPR022742">
    <property type="entry name" value="Hydrolase_4"/>
</dbReference>
<evidence type="ECO:0000313" key="4">
    <source>
        <dbReference type="Proteomes" id="UP000055136"/>
    </source>
</evidence>
<dbReference type="EMBL" id="CP013099">
    <property type="protein sequence ID" value="ALP54900.1"/>
    <property type="molecule type" value="Genomic_DNA"/>
</dbReference>
<keyword evidence="1" id="KW-1133">Transmembrane helix</keyword>
<dbReference type="SUPFAM" id="SSF53474">
    <property type="entry name" value="alpha/beta-Hydrolases"/>
    <property type="match status" value="1"/>
</dbReference>
<dbReference type="AlphaFoldDB" id="A0A0S2TIC9"/>
<dbReference type="Proteomes" id="UP000055136">
    <property type="component" value="Chromosome"/>
</dbReference>
<dbReference type="InterPro" id="IPR029058">
    <property type="entry name" value="AB_hydrolase_fold"/>
</dbReference>
<evidence type="ECO:0000259" key="2">
    <source>
        <dbReference type="Pfam" id="PF12146"/>
    </source>
</evidence>
<dbReference type="PANTHER" id="PTHR12277">
    <property type="entry name" value="ALPHA/BETA HYDROLASE DOMAIN-CONTAINING PROTEIN"/>
    <property type="match status" value="1"/>
</dbReference>
<name>A0A0S2TIC9_9GAMM</name>
<reference evidence="3" key="1">
    <citation type="submission" date="2015-10" db="EMBL/GenBank/DDBJ databases">
        <title>Description of Candidatus Tenderia electrophaga gen. nov, sp. nov., an Uncultivated Electroautotroph from a Biocathode Enrichment.</title>
        <authorList>
            <person name="Eddie B.J."/>
            <person name="Malanoski A.P."/>
            <person name="Wang Z."/>
            <person name="Hall R.J."/>
            <person name="Oh S.D."/>
            <person name="Heiner C."/>
            <person name="Lin B."/>
            <person name="Strycharz-Glaven S.M."/>
        </authorList>
    </citation>
    <scope>NUCLEOTIDE SEQUENCE [LARGE SCALE GENOMIC DNA]</scope>
    <source>
        <strain evidence="3">NRL1</strain>
    </source>
</reference>
<feature type="domain" description="Serine aminopeptidase S33" evidence="2">
    <location>
        <begin position="74"/>
        <end position="198"/>
    </location>
</feature>
<gene>
    <name evidence="3" type="ORF">Tel_16005</name>
</gene>
<keyword evidence="4" id="KW-1185">Reference proteome</keyword>
<dbReference type="PANTHER" id="PTHR12277:SF81">
    <property type="entry name" value="PROTEIN ABHD13"/>
    <property type="match status" value="1"/>
</dbReference>
<organism evidence="3 4">
    <name type="scientific">Candidatus Tenderia electrophaga</name>
    <dbReference type="NCBI Taxonomy" id="1748243"/>
    <lineage>
        <taxon>Bacteria</taxon>
        <taxon>Pseudomonadati</taxon>
        <taxon>Pseudomonadota</taxon>
        <taxon>Gammaproteobacteria</taxon>
        <taxon>Candidatus Tenderiales</taxon>
        <taxon>Candidatus Tenderiaceae</taxon>
        <taxon>Candidatus Tenderia</taxon>
    </lineage>
</organism>
<evidence type="ECO:0000256" key="1">
    <source>
        <dbReference type="SAM" id="Phobius"/>
    </source>
</evidence>
<keyword evidence="1" id="KW-0472">Membrane</keyword>
<dbReference type="STRING" id="1748243.Tel_16005"/>
<dbReference type="Gene3D" id="3.40.50.1820">
    <property type="entry name" value="alpha/beta hydrolase"/>
    <property type="match status" value="1"/>
</dbReference>
<protein>
    <recommendedName>
        <fullName evidence="2">Serine aminopeptidase S33 domain-containing protein</fullName>
    </recommendedName>
</protein>
<feature type="transmembrane region" description="Helical" evidence="1">
    <location>
        <begin position="6"/>
        <end position="25"/>
    </location>
</feature>
<dbReference type="Pfam" id="PF12146">
    <property type="entry name" value="Hydrolase_4"/>
    <property type="match status" value="1"/>
</dbReference>
<evidence type="ECO:0000313" key="3">
    <source>
        <dbReference type="EMBL" id="ALP54900.1"/>
    </source>
</evidence>
<sequence>MWRSAGNLVFVLLSAYALMCLYLYFNQSGMLYLPGYGGANKQATPADAGLVYEELQLVTDDALQLHAWYVPARQARGVILFCHGNAGTIADRLATLELLNELGFAVLIFDYRGYGRSDGEPSEQGTYHDAEAAWQYLRARDYAADEIVIMGRSLGAAVAAQLADRHTPAALVLESSFTSVPDVAAQLYPLLPVRLLSRFSYNTLERLPRIQAPLLIVHSRDDEIIPYSHGRRLFQAANEPKQFLPLKGGHNDAIYVSGIDYYRRGLDEFFQRYVDGV</sequence>
<keyword evidence="1" id="KW-0812">Transmembrane</keyword>
<dbReference type="KEGG" id="tee:Tel_16005"/>